<organism evidence="4 5">
    <name type="scientific">Amaricoccus solimangrovi</name>
    <dbReference type="NCBI Taxonomy" id="2589815"/>
    <lineage>
        <taxon>Bacteria</taxon>
        <taxon>Pseudomonadati</taxon>
        <taxon>Pseudomonadota</taxon>
        <taxon>Alphaproteobacteria</taxon>
        <taxon>Rhodobacterales</taxon>
        <taxon>Paracoccaceae</taxon>
        <taxon>Amaricoccus</taxon>
    </lineage>
</organism>
<name>A0A501WBT0_9RHOB</name>
<dbReference type="CDD" id="cd03468">
    <property type="entry name" value="PolY_like"/>
    <property type="match status" value="1"/>
</dbReference>
<evidence type="ECO:0000259" key="2">
    <source>
        <dbReference type="Pfam" id="PF00817"/>
    </source>
</evidence>
<feature type="domain" description="UmuC" evidence="2">
    <location>
        <begin position="23"/>
        <end position="145"/>
    </location>
</feature>
<dbReference type="PANTHER" id="PTHR35369">
    <property type="entry name" value="BLR3025 PROTEIN-RELATED"/>
    <property type="match status" value="1"/>
</dbReference>
<gene>
    <name evidence="4" type="ORF">FJM51_20175</name>
</gene>
<keyword evidence="5" id="KW-1185">Reference proteome</keyword>
<dbReference type="InterPro" id="IPR045443">
    <property type="entry name" value="DUF6504"/>
</dbReference>
<dbReference type="Proteomes" id="UP000319255">
    <property type="component" value="Unassembled WGS sequence"/>
</dbReference>
<proteinExistence type="predicted"/>
<dbReference type="SUPFAM" id="SSF56672">
    <property type="entry name" value="DNA/RNA polymerases"/>
    <property type="match status" value="1"/>
</dbReference>
<dbReference type="EMBL" id="VFRP01000031">
    <property type="protein sequence ID" value="TPE47393.1"/>
    <property type="molecule type" value="Genomic_DNA"/>
</dbReference>
<dbReference type="InterPro" id="IPR001126">
    <property type="entry name" value="UmuC"/>
</dbReference>
<evidence type="ECO:0000256" key="1">
    <source>
        <dbReference type="ARBA" id="ARBA00022763"/>
    </source>
</evidence>
<accession>A0A501WBT0</accession>
<dbReference type="InterPro" id="IPR050356">
    <property type="entry name" value="SulA_CellDiv_inhibitor"/>
</dbReference>
<dbReference type="Pfam" id="PF20114">
    <property type="entry name" value="DUF6504"/>
    <property type="match status" value="1"/>
</dbReference>
<dbReference type="InterPro" id="IPR043502">
    <property type="entry name" value="DNA/RNA_pol_sf"/>
</dbReference>
<comment type="caution">
    <text evidence="4">The sequence shown here is derived from an EMBL/GenBank/DDBJ whole genome shotgun (WGS) entry which is preliminary data.</text>
</comment>
<evidence type="ECO:0000259" key="3">
    <source>
        <dbReference type="Pfam" id="PF20114"/>
    </source>
</evidence>
<dbReference type="PANTHER" id="PTHR35369:SF2">
    <property type="entry name" value="BLR3025 PROTEIN"/>
    <property type="match status" value="1"/>
</dbReference>
<reference evidence="4 5" key="1">
    <citation type="submission" date="2019-06" db="EMBL/GenBank/DDBJ databases">
        <title>A novel bacterium of genus Amaricoccus, isolated from marine sediment.</title>
        <authorList>
            <person name="Huang H."/>
            <person name="Mo K."/>
            <person name="Hu Y."/>
        </authorList>
    </citation>
    <scope>NUCLEOTIDE SEQUENCE [LARGE SCALE GENOMIC DNA]</scope>
    <source>
        <strain evidence="4 5">HB172011</strain>
    </source>
</reference>
<evidence type="ECO:0000313" key="5">
    <source>
        <dbReference type="Proteomes" id="UP000319255"/>
    </source>
</evidence>
<keyword evidence="1" id="KW-0227">DNA damage</keyword>
<feature type="domain" description="DUF6504" evidence="3">
    <location>
        <begin position="424"/>
        <end position="496"/>
    </location>
</feature>
<dbReference type="Pfam" id="PF00817">
    <property type="entry name" value="IMS"/>
    <property type="match status" value="1"/>
</dbReference>
<sequence>MALFPPLLSADRIRASAGSPETPFALVEIRRGAARLAACDARARDLGLAPGMTLSDARARVPELAAPPHDPAADLRWLGALADFCGRYTPMVALDPEGALLLDITGCAHLLGGERALARDAVARLAGLGLGVRPGLAGTPEAARALARFGHGGARGEAEAIARLPVAALGLGPEAETALIRAGLRSIGDLAARPTAPVTARFGAEATARLDRLLGREESRITPRRPPPPLSFVRSFAEPIGRVADALAALSGLAGEAERALETRGLGGRRFEARFYRGDGRIRRVAVATGLPTRDPELVSRLIAARIEALADPLDPGFGFDALRLDVAATDPLLPEQIAAGPPEPGSRERAVAELVGQLSARFGAARVRRFLPRDSHVPERAALSLPALEAEAAAPPWPAPAEPGPPARPFALLARPEPVAVVTEPPDGAPARFLWRGATHDLARREGPERIAAEWWAAPGDLAETRDYYRVEDSRGRRFWLYRLAAADRAPRWFLHGFFA</sequence>
<evidence type="ECO:0000313" key="4">
    <source>
        <dbReference type="EMBL" id="TPE47393.1"/>
    </source>
</evidence>
<protein>
    <submittedName>
        <fullName evidence="4">DNA polymerase Y family protein</fullName>
    </submittedName>
</protein>
<dbReference type="GO" id="GO:0006281">
    <property type="term" value="P:DNA repair"/>
    <property type="evidence" value="ECO:0007669"/>
    <property type="project" value="InterPro"/>
</dbReference>
<dbReference type="OrthoDB" id="9788640at2"/>
<dbReference type="AlphaFoldDB" id="A0A501WBT0"/>